<dbReference type="EMBL" id="MLIQ01000023">
    <property type="protein sequence ID" value="OHU51486.1"/>
    <property type="molecule type" value="Genomic_DNA"/>
</dbReference>
<dbReference type="SUPFAM" id="SSF53756">
    <property type="entry name" value="UDP-Glycosyltransferase/glycogen phosphorylase"/>
    <property type="match status" value="1"/>
</dbReference>
<evidence type="ECO:0000313" key="3">
    <source>
        <dbReference type="Proteomes" id="UP000180043"/>
    </source>
</evidence>
<evidence type="ECO:0000259" key="1">
    <source>
        <dbReference type="Pfam" id="PF13524"/>
    </source>
</evidence>
<feature type="domain" description="Spore protein YkvP/CgeB glycosyl transferase-like" evidence="1">
    <location>
        <begin position="169"/>
        <end position="307"/>
    </location>
</feature>
<reference evidence="2 3" key="1">
    <citation type="submission" date="2016-10" db="EMBL/GenBank/DDBJ databases">
        <title>Evaluation of Human, Veterinary and Environmental Mycobacterium chelonae Isolates by Core Genome Phylogenomic Analysis, Targeted Gene Comparison, and Anti-microbial Susceptibility Patterns: A Tale of Mistaken Identities.</title>
        <authorList>
            <person name="Fogelson S.B."/>
            <person name="Camus A.C."/>
            <person name="Lorenz W."/>
            <person name="Vasireddy R."/>
            <person name="Vasireddy S."/>
            <person name="Smith T."/>
            <person name="Brown-Elliott B.A."/>
            <person name="Wallace R.J.Jr."/>
            <person name="Hasan N.A."/>
            <person name="Reischl U."/>
            <person name="Sanchez S."/>
        </authorList>
    </citation>
    <scope>NUCLEOTIDE SEQUENCE [LARGE SCALE GENOMIC DNA]</scope>
    <source>
        <strain evidence="2 3">15515</strain>
    </source>
</reference>
<evidence type="ECO:0000313" key="2">
    <source>
        <dbReference type="EMBL" id="OHU51486.1"/>
    </source>
</evidence>
<proteinExistence type="predicted"/>
<dbReference type="Pfam" id="PF13524">
    <property type="entry name" value="Glyco_trans_1_2"/>
    <property type="match status" value="1"/>
</dbReference>
<dbReference type="AlphaFoldDB" id="A0A1S1LFD2"/>
<dbReference type="Gene3D" id="3.40.50.2000">
    <property type="entry name" value="Glycogen Phosphorylase B"/>
    <property type="match status" value="1"/>
</dbReference>
<comment type="caution">
    <text evidence="2">The sequence shown here is derived from an EMBL/GenBank/DDBJ whole genome shotgun (WGS) entry which is preliminary data.</text>
</comment>
<dbReference type="RefSeq" id="WP_070947702.1">
    <property type="nucleotide sequence ID" value="NZ_MLIQ01000023.1"/>
</dbReference>
<organism evidence="2 3">
    <name type="scientific">Mycobacteroides chelonae</name>
    <name type="common">Mycobacterium chelonae</name>
    <dbReference type="NCBI Taxonomy" id="1774"/>
    <lineage>
        <taxon>Bacteria</taxon>
        <taxon>Bacillati</taxon>
        <taxon>Actinomycetota</taxon>
        <taxon>Actinomycetes</taxon>
        <taxon>Mycobacteriales</taxon>
        <taxon>Mycobacteriaceae</taxon>
        <taxon>Mycobacteroides</taxon>
    </lineage>
</organism>
<gene>
    <name evidence="2" type="ORF">BKG82_23095</name>
</gene>
<name>A0A1S1LFD2_MYCCH</name>
<dbReference type="Proteomes" id="UP000180043">
    <property type="component" value="Unassembled WGS sequence"/>
</dbReference>
<protein>
    <recommendedName>
        <fullName evidence="1">Spore protein YkvP/CgeB glycosyl transferase-like domain-containing protein</fullName>
    </recommendedName>
</protein>
<dbReference type="InterPro" id="IPR055259">
    <property type="entry name" value="YkvP/CgeB_Glyco_trans-like"/>
</dbReference>
<accession>A0A1S1LFD2</accession>
<sequence length="310" mass="35846">MRITFLGNHTVDYSSETHHCKSLEALGHEVVRLQEGQTSGEQVLAEAAQSDMLVVVHTHGWRTPGMELSEVLAKLTIPTVTYHLDLWFGLQRQKDLDTDPFYRSIEHFFTVDKLMADWFNHNTDVKGHFLPAGVYDKECYISTEASEHANDVIFVGSKRYHHEWQWRPQLIDWLRQRYGSRFTHIGGDGDTGTIRGDQLNRVYANSKVAVGDTLCLGFNYPHYASDRLFEASGRGGAQLFPRIEGLDEWFTDGEHLRYFTFGDFDGLQSRIDWMLDNPEQREQLRIAGHEHVKANHTYLQRWETILETVC</sequence>